<organism evidence="3 4">
    <name type="scientific">Sphingopyxis terrae subsp. terrae NBRC 15098</name>
    <dbReference type="NCBI Taxonomy" id="1219058"/>
    <lineage>
        <taxon>Bacteria</taxon>
        <taxon>Pseudomonadati</taxon>
        <taxon>Pseudomonadota</taxon>
        <taxon>Alphaproteobacteria</taxon>
        <taxon>Sphingomonadales</taxon>
        <taxon>Sphingomonadaceae</taxon>
        <taxon>Sphingopyxis</taxon>
    </lineage>
</organism>
<protein>
    <recommendedName>
        <fullName evidence="2">HNH nuclease domain-containing protein</fullName>
    </recommendedName>
</protein>
<dbReference type="InterPro" id="IPR002711">
    <property type="entry name" value="HNH"/>
</dbReference>
<accession>A0A142VVS1</accession>
<evidence type="ECO:0000256" key="1">
    <source>
        <dbReference type="SAM" id="MobiDB-lite"/>
    </source>
</evidence>
<gene>
    <name evidence="3" type="ORF">AOA14_04770</name>
</gene>
<dbReference type="CDD" id="cd00085">
    <property type="entry name" value="HNHc"/>
    <property type="match status" value="1"/>
</dbReference>
<feature type="region of interest" description="Disordered" evidence="1">
    <location>
        <begin position="1"/>
        <end position="21"/>
    </location>
</feature>
<reference evidence="4" key="1">
    <citation type="submission" date="2015-11" db="EMBL/GenBank/DDBJ databases">
        <title>Complete genome sequence of a polyethylene glycol-degrading strain Sphingopyxis terrae strain 203-1 (NBRC 15098).</title>
        <authorList>
            <person name="Yoshiyuki O."/>
            <person name="Shouta N."/>
            <person name="Nagata Y."/>
            <person name="Numata M."/>
            <person name="Tsuchikane K."/>
            <person name="Hosoyama A."/>
            <person name="Yamazoe A."/>
            <person name="Tsuda M."/>
            <person name="Fujita N."/>
            <person name="Kawai F."/>
        </authorList>
    </citation>
    <scope>NUCLEOTIDE SEQUENCE [LARGE SCALE GENOMIC DNA]</scope>
    <source>
        <strain evidence="4">203-1</strain>
    </source>
</reference>
<feature type="domain" description="HNH nuclease" evidence="2">
    <location>
        <begin position="63"/>
        <end position="115"/>
    </location>
</feature>
<dbReference type="GO" id="GO:0003676">
    <property type="term" value="F:nucleic acid binding"/>
    <property type="evidence" value="ECO:0007669"/>
    <property type="project" value="InterPro"/>
</dbReference>
<name>A0A142VVS1_9SPHN</name>
<dbReference type="RefSeq" id="WP_082819823.1">
    <property type="nucleotide sequence ID" value="NZ_CP013342.1"/>
</dbReference>
<dbReference type="Proteomes" id="UP000076234">
    <property type="component" value="Chromosome"/>
</dbReference>
<dbReference type="GO" id="GO:0008270">
    <property type="term" value="F:zinc ion binding"/>
    <property type="evidence" value="ECO:0007669"/>
    <property type="project" value="InterPro"/>
</dbReference>
<evidence type="ECO:0000313" key="4">
    <source>
        <dbReference type="Proteomes" id="UP000076234"/>
    </source>
</evidence>
<dbReference type="GO" id="GO:0004519">
    <property type="term" value="F:endonuclease activity"/>
    <property type="evidence" value="ECO:0007669"/>
    <property type="project" value="InterPro"/>
</dbReference>
<dbReference type="Gene3D" id="1.10.30.50">
    <property type="match status" value="1"/>
</dbReference>
<sequence>MTSKAAKSAPQEGLEKPEDAARPCLDTMPYRAIVFADLHKNGSMTPRYWVAGVAGGPWNAINSLKKAVEAHGATCFYCPAALTKETATIDHVEGQTGEMPNAIQNLVLACKPCNAKKGHLPIDAYKPEAGREWLSSLLNQVEERLRKLS</sequence>
<dbReference type="InterPro" id="IPR003615">
    <property type="entry name" value="HNH_nuc"/>
</dbReference>
<dbReference type="KEGG" id="ster:AOA14_04770"/>
<dbReference type="Pfam" id="PF01844">
    <property type="entry name" value="HNH"/>
    <property type="match status" value="1"/>
</dbReference>
<reference evidence="3 4" key="2">
    <citation type="journal article" date="2016" name="Genome Announc.">
        <title>Complete Genome Sequence of Sphingopyxis terrae Strain 203-1 (NBRC 111660), a Polyethylene Glycol Degrader.</title>
        <authorList>
            <person name="Ohtsubo Y."/>
            <person name="Nonoyama S."/>
            <person name="Nagata Y."/>
            <person name="Numata M."/>
            <person name="Tsuchikane K."/>
            <person name="Hosoyama A."/>
            <person name="Yamazoe A."/>
            <person name="Tsuda M."/>
            <person name="Fujita N."/>
            <person name="Kawai F."/>
        </authorList>
    </citation>
    <scope>NUCLEOTIDE SEQUENCE [LARGE SCALE GENOMIC DNA]</scope>
    <source>
        <strain evidence="3 4">203-1</strain>
    </source>
</reference>
<evidence type="ECO:0000259" key="2">
    <source>
        <dbReference type="SMART" id="SM00507"/>
    </source>
</evidence>
<dbReference type="STRING" id="1219058.AOA14_04770"/>
<dbReference type="EMBL" id="CP013342">
    <property type="protein sequence ID" value="AMU93913.1"/>
    <property type="molecule type" value="Genomic_DNA"/>
</dbReference>
<evidence type="ECO:0000313" key="3">
    <source>
        <dbReference type="EMBL" id="AMU93913.1"/>
    </source>
</evidence>
<proteinExistence type="predicted"/>
<dbReference type="SMART" id="SM00507">
    <property type="entry name" value="HNHc"/>
    <property type="match status" value="1"/>
</dbReference>
<dbReference type="AlphaFoldDB" id="A0A142VVS1"/>